<comment type="caution">
    <text evidence="1">The sequence shown here is derived from an EMBL/GenBank/DDBJ whole genome shotgun (WGS) entry which is preliminary data.</text>
</comment>
<reference evidence="1" key="1">
    <citation type="submission" date="2021-02" db="EMBL/GenBank/DDBJ databases">
        <authorList>
            <person name="Palmer J.M."/>
        </authorList>
    </citation>
    <scope>NUCLEOTIDE SEQUENCE</scope>
    <source>
        <strain evidence="1">SCRP734</strain>
    </source>
</reference>
<dbReference type="PANTHER" id="PTHR43102:SF2">
    <property type="entry name" value="GAF DOMAIN-CONTAINING PROTEIN"/>
    <property type="match status" value="1"/>
</dbReference>
<accession>A0A8T1W6V6</accession>
<keyword evidence="2" id="KW-1185">Reference proteome</keyword>
<dbReference type="AlphaFoldDB" id="A0A8T1W6V6"/>
<name>A0A8T1W6V6_9STRA</name>
<proteinExistence type="predicted"/>
<evidence type="ECO:0000313" key="2">
    <source>
        <dbReference type="Proteomes" id="UP000694044"/>
    </source>
</evidence>
<protein>
    <recommendedName>
        <fullName evidence="3">GAF domain-containing protein</fullName>
    </recommendedName>
</protein>
<sequence>MCLKHEHVVVGTHPGFIGAAVPRAQTTCQHALMSPHPFMAAHHEADVRIHQLGATSAVPIRFYVGFPLTASVVGDKAGEEEVTLGMLCCIDSKPRTEITRTQYATMTRLGRFASHFLLQKSRRLSR</sequence>
<evidence type="ECO:0008006" key="3">
    <source>
        <dbReference type="Google" id="ProtNLM"/>
    </source>
</evidence>
<evidence type="ECO:0000313" key="1">
    <source>
        <dbReference type="EMBL" id="KAG7387934.1"/>
    </source>
</evidence>
<dbReference type="OrthoDB" id="21225at2759"/>
<dbReference type="Proteomes" id="UP000694044">
    <property type="component" value="Unassembled WGS sequence"/>
</dbReference>
<organism evidence="1 2">
    <name type="scientific">Phytophthora pseudosyringae</name>
    <dbReference type="NCBI Taxonomy" id="221518"/>
    <lineage>
        <taxon>Eukaryota</taxon>
        <taxon>Sar</taxon>
        <taxon>Stramenopiles</taxon>
        <taxon>Oomycota</taxon>
        <taxon>Peronosporomycetes</taxon>
        <taxon>Peronosporales</taxon>
        <taxon>Peronosporaceae</taxon>
        <taxon>Phytophthora</taxon>
    </lineage>
</organism>
<dbReference type="PANTHER" id="PTHR43102">
    <property type="entry name" value="SLR1143 PROTEIN"/>
    <property type="match status" value="1"/>
</dbReference>
<dbReference type="EMBL" id="JAGDFM010000069">
    <property type="protein sequence ID" value="KAG7387934.1"/>
    <property type="molecule type" value="Genomic_DNA"/>
</dbReference>
<gene>
    <name evidence="1" type="ORF">PHYPSEUDO_013332</name>
</gene>